<reference evidence="2 3" key="1">
    <citation type="submission" date="2020-06" db="EMBL/GenBank/DDBJ databases">
        <title>Dyadobacter sandarakinus sp. nov., isolated from the soil of the Arctic Yellow River Station.</title>
        <authorList>
            <person name="Zhang Y."/>
            <person name="Peng F."/>
        </authorList>
    </citation>
    <scope>NUCLEOTIDE SEQUENCE [LARGE SCALE GENOMIC DNA]</scope>
    <source>
        <strain evidence="2 3">Q3-56</strain>
    </source>
</reference>
<evidence type="ECO:0000259" key="1">
    <source>
        <dbReference type="Pfam" id="PF13460"/>
    </source>
</evidence>
<dbReference type="InterPro" id="IPR036291">
    <property type="entry name" value="NAD(P)-bd_dom_sf"/>
</dbReference>
<feature type="domain" description="NAD(P)-binding" evidence="1">
    <location>
        <begin position="44"/>
        <end position="212"/>
    </location>
</feature>
<evidence type="ECO:0000313" key="3">
    <source>
        <dbReference type="Proteomes" id="UP000612680"/>
    </source>
</evidence>
<protein>
    <submittedName>
        <fullName evidence="2">NAD(P)H-binding protein</fullName>
    </submittedName>
</protein>
<gene>
    <name evidence="2" type="ORF">HWI92_20075</name>
</gene>
<sequence>MTEQVSKVGKKSFGILGCGWLGYPLAQRLKTLPITSLVKGSTTSPAKINLFEAQGIQGYLIDLGKETDLAQALDSPFFEVDTLIISLPPRTKVYGDGHYPLQVSAIANAIRKSQIREVVFISSTSVYPDLNRAVTEKDVIEAAQSASQDIVTAEKLMEDLRADKTVTILRLGGLLGYNRIPGKYVRGQKNLTTGDLPVNYIHRDDAVEIISAMLVQGIKSGTYNVVAPLHPSRRAVYDLCCAQFGWEAPTYDSPEKTPAFKIVLAEKLSRDFDFSYKFPDPLGFHYTLEEQ</sequence>
<proteinExistence type="predicted"/>
<dbReference type="Proteomes" id="UP000612680">
    <property type="component" value="Chromosome"/>
</dbReference>
<dbReference type="EMBL" id="CP056775">
    <property type="protein sequence ID" value="QRR03042.1"/>
    <property type="molecule type" value="Genomic_DNA"/>
</dbReference>
<dbReference type="Pfam" id="PF13460">
    <property type="entry name" value="NAD_binding_10"/>
    <property type="match status" value="1"/>
</dbReference>
<dbReference type="Gene3D" id="3.40.50.720">
    <property type="entry name" value="NAD(P)-binding Rossmann-like Domain"/>
    <property type="match status" value="1"/>
</dbReference>
<name>A0ABX7IC54_9BACT</name>
<dbReference type="InterPro" id="IPR016040">
    <property type="entry name" value="NAD(P)-bd_dom"/>
</dbReference>
<organism evidence="2 3">
    <name type="scientific">Dyadobacter sandarakinus</name>
    <dbReference type="NCBI Taxonomy" id="2747268"/>
    <lineage>
        <taxon>Bacteria</taxon>
        <taxon>Pseudomonadati</taxon>
        <taxon>Bacteroidota</taxon>
        <taxon>Cytophagia</taxon>
        <taxon>Cytophagales</taxon>
        <taxon>Spirosomataceae</taxon>
        <taxon>Dyadobacter</taxon>
    </lineage>
</organism>
<accession>A0ABX7IC54</accession>
<keyword evidence="3" id="KW-1185">Reference proteome</keyword>
<evidence type="ECO:0000313" key="2">
    <source>
        <dbReference type="EMBL" id="QRR03042.1"/>
    </source>
</evidence>
<dbReference type="RefSeq" id="WP_204658600.1">
    <property type="nucleotide sequence ID" value="NZ_CP056775.1"/>
</dbReference>
<dbReference type="SUPFAM" id="SSF51735">
    <property type="entry name" value="NAD(P)-binding Rossmann-fold domains"/>
    <property type="match status" value="1"/>
</dbReference>